<organism evidence="1">
    <name type="scientific">marine sediment metagenome</name>
    <dbReference type="NCBI Taxonomy" id="412755"/>
    <lineage>
        <taxon>unclassified sequences</taxon>
        <taxon>metagenomes</taxon>
        <taxon>ecological metagenomes</taxon>
    </lineage>
</organism>
<dbReference type="AlphaFoldDB" id="X1HYX6"/>
<proteinExistence type="predicted"/>
<evidence type="ECO:0000313" key="1">
    <source>
        <dbReference type="EMBL" id="GAH74662.1"/>
    </source>
</evidence>
<gene>
    <name evidence="1" type="ORF">S03H2_51641</name>
</gene>
<protein>
    <recommendedName>
        <fullName evidence="2">Ribbon-helix-helix protein CopG domain-containing protein</fullName>
    </recommendedName>
</protein>
<feature type="non-terminal residue" evidence="1">
    <location>
        <position position="42"/>
    </location>
</feature>
<sequence>MAGKKLEIELSDELSQRLSKVASKTGLSLEEVAKFILAQELA</sequence>
<reference evidence="1" key="1">
    <citation type="journal article" date="2014" name="Front. Microbiol.">
        <title>High frequency of phylogenetically diverse reductive dehalogenase-homologous genes in deep subseafloor sedimentary metagenomes.</title>
        <authorList>
            <person name="Kawai M."/>
            <person name="Futagami T."/>
            <person name="Toyoda A."/>
            <person name="Takaki Y."/>
            <person name="Nishi S."/>
            <person name="Hori S."/>
            <person name="Arai W."/>
            <person name="Tsubouchi T."/>
            <person name="Morono Y."/>
            <person name="Uchiyama I."/>
            <person name="Ito T."/>
            <person name="Fujiyama A."/>
            <person name="Inagaki F."/>
            <person name="Takami H."/>
        </authorList>
    </citation>
    <scope>NUCLEOTIDE SEQUENCE</scope>
    <source>
        <strain evidence="1">Expedition CK06-06</strain>
    </source>
</reference>
<accession>X1HYX6</accession>
<evidence type="ECO:0008006" key="2">
    <source>
        <dbReference type="Google" id="ProtNLM"/>
    </source>
</evidence>
<comment type="caution">
    <text evidence="1">The sequence shown here is derived from an EMBL/GenBank/DDBJ whole genome shotgun (WGS) entry which is preliminary data.</text>
</comment>
<name>X1HYX6_9ZZZZ</name>
<dbReference type="EMBL" id="BARU01032772">
    <property type="protein sequence ID" value="GAH74662.1"/>
    <property type="molecule type" value="Genomic_DNA"/>
</dbReference>